<feature type="compositionally biased region" description="Basic residues" evidence="4">
    <location>
        <begin position="1"/>
        <end position="16"/>
    </location>
</feature>
<keyword evidence="3" id="KW-0539">Nucleus</keyword>
<feature type="compositionally biased region" description="Basic and acidic residues" evidence="4">
    <location>
        <begin position="457"/>
        <end position="474"/>
    </location>
</feature>
<evidence type="ECO:0000259" key="6">
    <source>
        <dbReference type="Pfam" id="PF22916"/>
    </source>
</evidence>
<dbReference type="AlphaFoldDB" id="X6NSM2"/>
<keyword evidence="8" id="KW-1185">Reference proteome</keyword>
<feature type="compositionally biased region" description="Acidic residues" evidence="4">
    <location>
        <begin position="106"/>
        <end position="121"/>
    </location>
</feature>
<feature type="region of interest" description="Disordered" evidence="4">
    <location>
        <begin position="146"/>
        <end position="210"/>
    </location>
</feature>
<feature type="region of interest" description="Disordered" evidence="4">
    <location>
        <begin position="429"/>
        <end position="474"/>
    </location>
</feature>
<dbReference type="GO" id="GO:0034511">
    <property type="term" value="F:U3 snoRNA binding"/>
    <property type="evidence" value="ECO:0007669"/>
    <property type="project" value="InterPro"/>
</dbReference>
<feature type="compositionally biased region" description="Basic and acidic residues" evidence="4">
    <location>
        <begin position="149"/>
        <end position="164"/>
    </location>
</feature>
<dbReference type="PANTHER" id="PTHR12933:SF0">
    <property type="entry name" value="U3 SMALL NUCLEOLAR RNA-ASSOCIATED PROTEIN 25 HOMOLOG"/>
    <property type="match status" value="1"/>
</dbReference>
<proteinExistence type="inferred from homology"/>
<evidence type="ECO:0000256" key="3">
    <source>
        <dbReference type="ARBA" id="ARBA00023242"/>
    </source>
</evidence>
<name>X6NSM2_RETFI</name>
<evidence type="ECO:0000313" key="7">
    <source>
        <dbReference type="EMBL" id="ETO28918.1"/>
    </source>
</evidence>
<feature type="compositionally biased region" description="Basic residues" evidence="4">
    <location>
        <begin position="66"/>
        <end position="80"/>
    </location>
</feature>
<gene>
    <name evidence="7" type="ORF">RFI_08209</name>
</gene>
<evidence type="ECO:0000313" key="8">
    <source>
        <dbReference type="Proteomes" id="UP000023152"/>
    </source>
</evidence>
<protein>
    <submittedName>
        <fullName evidence="7">Uncharacterized protein</fullName>
    </submittedName>
</protein>
<dbReference type="InterPro" id="IPR053940">
    <property type="entry name" value="UTP25_NTPase-like"/>
</dbReference>
<organism evidence="7 8">
    <name type="scientific">Reticulomyxa filosa</name>
    <dbReference type="NCBI Taxonomy" id="46433"/>
    <lineage>
        <taxon>Eukaryota</taxon>
        <taxon>Sar</taxon>
        <taxon>Rhizaria</taxon>
        <taxon>Retaria</taxon>
        <taxon>Foraminifera</taxon>
        <taxon>Monothalamids</taxon>
        <taxon>Reticulomyxidae</taxon>
        <taxon>Reticulomyxa</taxon>
    </lineage>
</organism>
<reference evidence="7 8" key="1">
    <citation type="journal article" date="2013" name="Curr. Biol.">
        <title>The Genome of the Foraminiferan Reticulomyxa filosa.</title>
        <authorList>
            <person name="Glockner G."/>
            <person name="Hulsmann N."/>
            <person name="Schleicher M."/>
            <person name="Noegel A.A."/>
            <person name="Eichinger L."/>
            <person name="Gallinger C."/>
            <person name="Pawlowski J."/>
            <person name="Sierra R."/>
            <person name="Euteneuer U."/>
            <person name="Pillet L."/>
            <person name="Moustafa A."/>
            <person name="Platzer M."/>
            <person name="Groth M."/>
            <person name="Szafranski K."/>
            <person name="Schliwa M."/>
        </authorList>
    </citation>
    <scope>NUCLEOTIDE SEQUENCE [LARGE SCALE GENOMIC DNA]</scope>
</reference>
<evidence type="ECO:0000256" key="1">
    <source>
        <dbReference type="ARBA" id="ARBA00004604"/>
    </source>
</evidence>
<feature type="domain" description="UTP25 NTP hydrolase-like" evidence="6">
    <location>
        <begin position="612"/>
        <end position="852"/>
    </location>
</feature>
<dbReference type="EMBL" id="ASPP01006387">
    <property type="protein sequence ID" value="ETO28918.1"/>
    <property type="molecule type" value="Genomic_DNA"/>
</dbReference>
<dbReference type="PANTHER" id="PTHR12933">
    <property type="entry name" value="ORF PROTEIN-RELATED"/>
    <property type="match status" value="1"/>
</dbReference>
<dbReference type="Proteomes" id="UP000023152">
    <property type="component" value="Unassembled WGS sequence"/>
</dbReference>
<dbReference type="GO" id="GO:0032040">
    <property type="term" value="C:small-subunit processome"/>
    <property type="evidence" value="ECO:0007669"/>
    <property type="project" value="TreeGrafter"/>
</dbReference>
<accession>X6NSM2</accession>
<feature type="compositionally biased region" description="Basic and acidic residues" evidence="4">
    <location>
        <begin position="277"/>
        <end position="291"/>
    </location>
</feature>
<feature type="region of interest" description="Disordered" evidence="4">
    <location>
        <begin position="564"/>
        <end position="619"/>
    </location>
</feature>
<dbReference type="Pfam" id="PF22916">
    <property type="entry name" value="UTP25_NTPase-like"/>
    <property type="match status" value="1"/>
</dbReference>
<dbReference type="Pfam" id="PF06862">
    <property type="entry name" value="Utp25_C"/>
    <property type="match status" value="1"/>
</dbReference>
<feature type="compositionally biased region" description="Acidic residues" evidence="4">
    <location>
        <begin position="577"/>
        <end position="601"/>
    </location>
</feature>
<comment type="similarity">
    <text evidence="2">Belongs to the UTP25 family.</text>
</comment>
<feature type="compositionally biased region" description="Polar residues" evidence="4">
    <location>
        <begin position="432"/>
        <end position="441"/>
    </location>
</feature>
<dbReference type="OrthoDB" id="10264378at2759"/>
<feature type="region of interest" description="Disordered" evidence="4">
    <location>
        <begin position="1"/>
        <end position="133"/>
    </location>
</feature>
<feature type="domain" description="UTP25 C-terminal" evidence="5">
    <location>
        <begin position="863"/>
        <end position="1090"/>
    </location>
</feature>
<dbReference type="GO" id="GO:0019843">
    <property type="term" value="F:rRNA binding"/>
    <property type="evidence" value="ECO:0007669"/>
    <property type="project" value="TreeGrafter"/>
</dbReference>
<dbReference type="InterPro" id="IPR010678">
    <property type="entry name" value="UTP25"/>
</dbReference>
<feature type="compositionally biased region" description="Basic and acidic residues" evidence="4">
    <location>
        <begin position="122"/>
        <end position="132"/>
    </location>
</feature>
<feature type="region of interest" description="Disordered" evidence="4">
    <location>
        <begin position="247"/>
        <end position="291"/>
    </location>
</feature>
<evidence type="ECO:0000256" key="4">
    <source>
        <dbReference type="SAM" id="MobiDB-lite"/>
    </source>
</evidence>
<sequence length="1091" mass="127841">MSKNKKVRSSVPKKRSSVFERVSRSKATHIRLGDQAKLTNVKHKYNFDEVDDKNQRVKGSGNSRGRGGRGRGGRGGRGRGGRSDRGRTSQMDDEQSNDSEASYQFFEDEVFADTDLEDNENEKESKEEKAIDADQYENLVDWFSNSDHVSSDKHMKFASEQESHSKKHKKSTKPNQNQPVVSHIAKQVIRQKRKPKAILRTLQDDTHTRQGVADANTKLIGRKRTLQEIQQEDTTTTETMTKTTNATQNETNEMKRPRKSTSENVSVNELVGSGQGEKTRKREEAETVDEKTKDYYSEHWRTSIEYTEDDVKPVIEARTTTPMQLQAKESIPQDFQPFHLKQIYQAKADQAKHKKQYINRIHSESEYVICYDPFSFSLPSSSSSSSSSKETETECGVDFYRHLDQFHHVLHPMVKRAFQLRKYDELHKHGTKSTSSATGDITDNDDDDDNNNGNDNDNDKNNGDGNENKKDDDENKLYETDLRCNRMNVDESVVFSLISTYKDVWISMQNHFNNKAIRALVAMHCVNHILRNEFQRTENNIYLQAQMLAPTVTPSKQFKKFAFNKKAHPKKRPLSDDMNESAENEQDDEEEEDDDDEEEEQNNNVQRPDISNLHKDETDLRDSGFRNTCILMVTPFRETARDMIEKLLEALPPERKRQHQRYKRFQEEYGTLKETMESKLSGRGKDFAETFAGNIHDDFWCGITIGRKGVHFFQNWEDSHLILISPLRLKLTVEMKRSKFCSFYISCNLYMIYGHAYMAASIDDYFSSIEILVIDNADIIEQQNMDHLFEGLSHLNKRPISVDTQTVDFSRLRHCYIHDNALYFRQNIMISKYISPRMKQLFEQYFVNVFGRFKVRSLYQGVLEKIIPTVKQIFHRISNANPESNDGSLESVYEERFQAFKKTIIAQTKQKNMQINNNENQILPIFRKQREKTLIFVSNYYDFLRLRNLYQNVSTIRFLSELLQTKQYIWKKKLYTDEKEQNYIRKHFQKKTDENGKKKDKQEIMYLVITERFYFYERVICPGASRIVFYGLPDHCEYYVHVLNWLPSLKQQYECHVLYHTGCDTFALERIVGTKRMVELLNEKHPTHIFM</sequence>
<evidence type="ECO:0000256" key="2">
    <source>
        <dbReference type="ARBA" id="ARBA00009223"/>
    </source>
</evidence>
<dbReference type="InterPro" id="IPR053939">
    <property type="entry name" value="UTP25_C"/>
</dbReference>
<dbReference type="GO" id="GO:0000462">
    <property type="term" value="P:maturation of SSU-rRNA from tricistronic rRNA transcript (SSU-rRNA, 5.8S rRNA, LSU-rRNA)"/>
    <property type="evidence" value="ECO:0007669"/>
    <property type="project" value="TreeGrafter"/>
</dbReference>
<evidence type="ECO:0000259" key="5">
    <source>
        <dbReference type="Pfam" id="PF06862"/>
    </source>
</evidence>
<comment type="subcellular location">
    <subcellularLocation>
        <location evidence="1">Nucleus</location>
        <location evidence="1">Nucleolus</location>
    </subcellularLocation>
</comment>
<comment type="caution">
    <text evidence="7">The sequence shown here is derived from an EMBL/GenBank/DDBJ whole genome shotgun (WGS) entry which is preliminary data.</text>
</comment>